<reference evidence="6 7" key="1">
    <citation type="submission" date="2020-03" db="EMBL/GenBank/DDBJ databases">
        <title>Whole genome shotgun sequence of Phytohabitans houttuyneae NBRC 108639.</title>
        <authorList>
            <person name="Komaki H."/>
            <person name="Tamura T."/>
        </authorList>
    </citation>
    <scope>NUCLEOTIDE SEQUENCE [LARGE SCALE GENOMIC DNA]</scope>
    <source>
        <strain evidence="6 7">NBRC 108639</strain>
    </source>
</reference>
<dbReference type="InterPro" id="IPR050991">
    <property type="entry name" value="ECM_Regulatory_Proteins"/>
</dbReference>
<keyword evidence="7" id="KW-1185">Reference proteome</keyword>
<evidence type="ECO:0000313" key="6">
    <source>
        <dbReference type="EMBL" id="GFJ82145.1"/>
    </source>
</evidence>
<sequence length="478" mass="47990">MRYVAMVTAAVLALSGGAASADPESGPPAPVDLTVSAGGESGVLSWRQPPGQRARAFRVYESGVEIARNTTTHAPLRNLGFARTRTYTVTAVDGLGRESAHSAPISRRLGISGVPPMCVPATLTGVVATAVTASAVSLTWTVNGDPGLTVVTGGPAGPVATDQSGIRVGGLSPATAYTFTLTHQPRCSAPAAPATAVTVVTAAGAAGTPAPPAAPTVTASTDTTVTLGWQPPPTGASGYAVYESGRRVATSTGPSATVRGLYHAARYTFQITALDAAGNESPAVLVAANTATCQASPPRPAALTATALSASSIRLSWQYDAWAEGYTLYSGDAAVGTSAGTATVLSGLPPATVHRLRVAATLPGTCGQSPLSSVIRVTTPAGPAARPARPADFRVASGNPMTGAVTLTWTQPDGGQPATGFRVYRGAEILAEVAAAPATLLLPQATTQVLTVVAVDAQGMESARSADLTVRVPYLPPP</sequence>
<keyword evidence="3" id="KW-0119">Carbohydrate metabolism</keyword>
<feature type="domain" description="Fibronectin type-III" evidence="5">
    <location>
        <begin position="211"/>
        <end position="296"/>
    </location>
</feature>
<feature type="chain" id="PRO_5038733874" description="Fibronectin type-III domain-containing protein" evidence="4">
    <location>
        <begin position="21"/>
        <end position="478"/>
    </location>
</feature>
<keyword evidence="2" id="KW-0378">Hydrolase</keyword>
<evidence type="ECO:0000313" key="7">
    <source>
        <dbReference type="Proteomes" id="UP000482800"/>
    </source>
</evidence>
<name>A0A6V8KN81_9ACTN</name>
<dbReference type="SUPFAM" id="SSF49265">
    <property type="entry name" value="Fibronectin type III"/>
    <property type="match status" value="3"/>
</dbReference>
<organism evidence="6 7">
    <name type="scientific">Phytohabitans houttuyneae</name>
    <dbReference type="NCBI Taxonomy" id="1076126"/>
    <lineage>
        <taxon>Bacteria</taxon>
        <taxon>Bacillati</taxon>
        <taxon>Actinomycetota</taxon>
        <taxon>Actinomycetes</taxon>
        <taxon>Micromonosporales</taxon>
        <taxon>Micromonosporaceae</taxon>
    </lineage>
</organism>
<evidence type="ECO:0000256" key="1">
    <source>
        <dbReference type="ARBA" id="ARBA00022737"/>
    </source>
</evidence>
<reference evidence="6 7" key="2">
    <citation type="submission" date="2020-03" db="EMBL/GenBank/DDBJ databases">
        <authorList>
            <person name="Ichikawa N."/>
            <person name="Kimura A."/>
            <person name="Kitahashi Y."/>
            <person name="Uohara A."/>
        </authorList>
    </citation>
    <scope>NUCLEOTIDE SEQUENCE [LARGE SCALE GENOMIC DNA]</scope>
    <source>
        <strain evidence="6 7">NBRC 108639</strain>
    </source>
</reference>
<dbReference type="SMART" id="SM00060">
    <property type="entry name" value="FN3"/>
    <property type="match status" value="5"/>
</dbReference>
<dbReference type="Pfam" id="PF00041">
    <property type="entry name" value="fn3"/>
    <property type="match status" value="1"/>
</dbReference>
<keyword evidence="3" id="KW-0624">Polysaccharide degradation</keyword>
<dbReference type="PANTHER" id="PTHR46708:SF2">
    <property type="entry name" value="FIBRONECTIN TYPE-III DOMAIN-CONTAINING PROTEIN"/>
    <property type="match status" value="1"/>
</dbReference>
<dbReference type="InterPro" id="IPR003961">
    <property type="entry name" value="FN3_dom"/>
</dbReference>
<dbReference type="EMBL" id="BLPF01000002">
    <property type="protein sequence ID" value="GFJ82145.1"/>
    <property type="molecule type" value="Genomic_DNA"/>
</dbReference>
<keyword evidence="1" id="KW-0677">Repeat</keyword>
<comment type="caution">
    <text evidence="6">The sequence shown here is derived from an EMBL/GenBank/DDBJ whole genome shotgun (WGS) entry which is preliminary data.</text>
</comment>
<dbReference type="PROSITE" id="PS50853">
    <property type="entry name" value="FN3"/>
    <property type="match status" value="2"/>
</dbReference>
<proteinExistence type="predicted"/>
<evidence type="ECO:0000256" key="2">
    <source>
        <dbReference type="ARBA" id="ARBA00023295"/>
    </source>
</evidence>
<feature type="domain" description="Fibronectin type-III" evidence="5">
    <location>
        <begin position="299"/>
        <end position="382"/>
    </location>
</feature>
<protein>
    <recommendedName>
        <fullName evidence="5">Fibronectin type-III domain-containing protein</fullName>
    </recommendedName>
</protein>
<dbReference type="InterPro" id="IPR036116">
    <property type="entry name" value="FN3_sf"/>
</dbReference>
<dbReference type="InterPro" id="IPR013783">
    <property type="entry name" value="Ig-like_fold"/>
</dbReference>
<keyword evidence="4" id="KW-0732">Signal</keyword>
<feature type="signal peptide" evidence="4">
    <location>
        <begin position="1"/>
        <end position="20"/>
    </location>
</feature>
<accession>A0A6V8KN81</accession>
<dbReference type="AlphaFoldDB" id="A0A6V8KN81"/>
<dbReference type="GO" id="GO:0000272">
    <property type="term" value="P:polysaccharide catabolic process"/>
    <property type="evidence" value="ECO:0007669"/>
    <property type="project" value="UniProtKB-KW"/>
</dbReference>
<dbReference type="GO" id="GO:0016798">
    <property type="term" value="F:hydrolase activity, acting on glycosyl bonds"/>
    <property type="evidence" value="ECO:0007669"/>
    <property type="project" value="UniProtKB-KW"/>
</dbReference>
<evidence type="ECO:0000256" key="3">
    <source>
        <dbReference type="ARBA" id="ARBA00023326"/>
    </source>
</evidence>
<dbReference type="Gene3D" id="2.60.40.10">
    <property type="entry name" value="Immunoglobulins"/>
    <property type="match status" value="4"/>
</dbReference>
<evidence type="ECO:0000259" key="5">
    <source>
        <dbReference type="PROSITE" id="PS50853"/>
    </source>
</evidence>
<dbReference type="Proteomes" id="UP000482800">
    <property type="component" value="Unassembled WGS sequence"/>
</dbReference>
<dbReference type="PANTHER" id="PTHR46708">
    <property type="entry name" value="TENASCIN"/>
    <property type="match status" value="1"/>
</dbReference>
<dbReference type="CDD" id="cd00063">
    <property type="entry name" value="FN3"/>
    <property type="match status" value="1"/>
</dbReference>
<evidence type="ECO:0000256" key="4">
    <source>
        <dbReference type="SAM" id="SignalP"/>
    </source>
</evidence>
<keyword evidence="2" id="KW-0326">Glycosidase</keyword>
<dbReference type="RefSeq" id="WP_173062274.1">
    <property type="nucleotide sequence ID" value="NZ_BAABGO010000046.1"/>
</dbReference>
<gene>
    <name evidence="6" type="ORF">Phou_063250</name>
</gene>